<protein>
    <submittedName>
        <fullName evidence="3">Uncharacterized protein</fullName>
    </submittedName>
</protein>
<feature type="region of interest" description="Disordered" evidence="2">
    <location>
        <begin position="82"/>
        <end position="119"/>
    </location>
</feature>
<dbReference type="KEGG" id="buu:WS70_22700"/>
<accession>A0A1B4FLR9</accession>
<reference evidence="3 4" key="1">
    <citation type="submission" date="2015-12" db="EMBL/GenBank/DDBJ databases">
        <title>Diversity of Burkholderia near neighbor genomes.</title>
        <authorList>
            <person name="Sahl J."/>
            <person name="Wagner D."/>
            <person name="Keim P."/>
        </authorList>
    </citation>
    <scope>NUCLEOTIDE SEQUENCE [LARGE SCALE GENOMIC DNA]</scope>
    <source>
        <strain evidence="3 4">BDU6</strain>
    </source>
</reference>
<name>A0A1B4FLR9_9BURK</name>
<dbReference type="Proteomes" id="UP000062519">
    <property type="component" value="Chromosome 2"/>
</dbReference>
<organism evidence="3 4">
    <name type="scientific">Burkholderia mayonis</name>
    <dbReference type="NCBI Taxonomy" id="1385591"/>
    <lineage>
        <taxon>Bacteria</taxon>
        <taxon>Pseudomonadati</taxon>
        <taxon>Pseudomonadota</taxon>
        <taxon>Betaproteobacteria</taxon>
        <taxon>Burkholderiales</taxon>
        <taxon>Burkholderiaceae</taxon>
        <taxon>Burkholderia</taxon>
        <taxon>pseudomallei group</taxon>
    </lineage>
</organism>
<dbReference type="AlphaFoldDB" id="A0A1B4FLR9"/>
<keyword evidence="1" id="KW-0175">Coiled coil</keyword>
<gene>
    <name evidence="3" type="ORF">WS70_22700</name>
</gene>
<proteinExistence type="predicted"/>
<keyword evidence="4" id="KW-1185">Reference proteome</keyword>
<dbReference type="EMBL" id="CP013387">
    <property type="protein sequence ID" value="AOJ04613.1"/>
    <property type="molecule type" value="Genomic_DNA"/>
</dbReference>
<dbReference type="RefSeq" id="WP_059597215.1">
    <property type="nucleotide sequence ID" value="NZ_CP013387.1"/>
</dbReference>
<feature type="coiled-coil region" evidence="1">
    <location>
        <begin position="8"/>
        <end position="42"/>
    </location>
</feature>
<feature type="compositionally biased region" description="Basic residues" evidence="2">
    <location>
        <begin position="103"/>
        <end position="119"/>
    </location>
</feature>
<evidence type="ECO:0000313" key="3">
    <source>
        <dbReference type="EMBL" id="AOJ04613.1"/>
    </source>
</evidence>
<sequence length="119" mass="12807">MQETAYQREALKKDHAQLASQLKFAERRIAALDGEREQREAELTRERAARQQAVGEALALKAVHASQHAQLEELMRLVATGSAGTPRRAPASPAAAAGLATAKRTRAPSKPAAKRAKTS</sequence>
<evidence type="ECO:0000256" key="1">
    <source>
        <dbReference type="SAM" id="Coils"/>
    </source>
</evidence>
<feature type="compositionally biased region" description="Low complexity" evidence="2">
    <location>
        <begin position="82"/>
        <end position="102"/>
    </location>
</feature>
<evidence type="ECO:0000256" key="2">
    <source>
        <dbReference type="SAM" id="MobiDB-lite"/>
    </source>
</evidence>
<evidence type="ECO:0000313" key="4">
    <source>
        <dbReference type="Proteomes" id="UP000062519"/>
    </source>
</evidence>